<dbReference type="GO" id="GO:0016020">
    <property type="term" value="C:membrane"/>
    <property type="evidence" value="ECO:0007669"/>
    <property type="project" value="GOC"/>
</dbReference>
<evidence type="ECO:0000259" key="4">
    <source>
        <dbReference type="Pfam" id="PF06925"/>
    </source>
</evidence>
<keyword evidence="6" id="KW-1185">Reference proteome</keyword>
<dbReference type="RefSeq" id="WP_021923965.1">
    <property type="nucleotide sequence ID" value="NZ_CVRS01000142.1"/>
</dbReference>
<evidence type="ECO:0000256" key="1">
    <source>
        <dbReference type="ARBA" id="ARBA00006962"/>
    </source>
</evidence>
<dbReference type="AlphaFoldDB" id="A0A0M6X0T5"/>
<accession>A0A0M6X0T5</accession>
<dbReference type="SUPFAM" id="SSF53756">
    <property type="entry name" value="UDP-Glycosyltransferase/glycogen phosphorylase"/>
    <property type="match status" value="1"/>
</dbReference>
<protein>
    <submittedName>
        <fullName evidence="5">Monogalactosyldiacylglycerol synthase</fullName>
    </submittedName>
</protein>
<dbReference type="GO" id="GO:0016758">
    <property type="term" value="F:hexosyltransferase activity"/>
    <property type="evidence" value="ECO:0007669"/>
    <property type="project" value="InterPro"/>
</dbReference>
<dbReference type="InterPro" id="IPR009695">
    <property type="entry name" value="Diacylglyc_glucosyltr_N"/>
</dbReference>
<evidence type="ECO:0000313" key="6">
    <source>
        <dbReference type="Proteomes" id="UP000049828"/>
    </source>
</evidence>
<evidence type="ECO:0000256" key="3">
    <source>
        <dbReference type="ARBA" id="ARBA00022679"/>
    </source>
</evidence>
<dbReference type="Pfam" id="PF06925">
    <property type="entry name" value="MGDG_synth"/>
    <property type="match status" value="1"/>
</dbReference>
<feature type="domain" description="Diacylglycerol glucosyltransferase N-terminal" evidence="4">
    <location>
        <begin position="14"/>
        <end position="179"/>
    </location>
</feature>
<dbReference type="PANTHER" id="PTHR43025">
    <property type="entry name" value="MONOGALACTOSYLDIACYLGLYCEROL SYNTHASE"/>
    <property type="match status" value="1"/>
</dbReference>
<evidence type="ECO:0000313" key="5">
    <source>
        <dbReference type="EMBL" id="CRL43530.1"/>
    </source>
</evidence>
<comment type="similarity">
    <text evidence="1">Belongs to the glycosyltransferase 28 family.</text>
</comment>
<keyword evidence="2" id="KW-0328">Glycosyltransferase</keyword>
<dbReference type="Gene3D" id="3.40.50.2000">
    <property type="entry name" value="Glycogen Phosphorylase B"/>
    <property type="match status" value="1"/>
</dbReference>
<proteinExistence type="inferred from homology"/>
<dbReference type="OrthoDB" id="9815663at2"/>
<dbReference type="STRING" id="360807.ERS852392_02411"/>
<dbReference type="PANTHER" id="PTHR43025:SF3">
    <property type="entry name" value="MONOGALACTOSYLDIACYLGLYCEROL SYNTHASE 1, CHLOROPLASTIC"/>
    <property type="match status" value="1"/>
</dbReference>
<dbReference type="Proteomes" id="UP000049828">
    <property type="component" value="Unassembled WGS sequence"/>
</dbReference>
<evidence type="ECO:0000256" key="2">
    <source>
        <dbReference type="ARBA" id="ARBA00022676"/>
    </source>
</evidence>
<organism evidence="5 6">
    <name type="scientific">Roseburia inulinivorans</name>
    <dbReference type="NCBI Taxonomy" id="360807"/>
    <lineage>
        <taxon>Bacteria</taxon>
        <taxon>Bacillati</taxon>
        <taxon>Bacillota</taxon>
        <taxon>Clostridia</taxon>
        <taxon>Lachnospirales</taxon>
        <taxon>Lachnospiraceae</taxon>
        <taxon>Roseburia</taxon>
    </lineage>
</organism>
<name>A0A0M6X0T5_9FIRM</name>
<sequence>MKILILSCDTGEGHNSAGRAVREAAESKGHTVEMMDMFLLSGKRTSHAVAGAYVGIVKHIPFFFGFIYKVGMLISSSRRKSPVYFANALLGKKLASYIDRHDFDIVLTPHLYPAETMTYMKKKNLLHIPAVAVGTDYTCIPFWEETNLDYYVIPHEDLIPEYVKRGIPEEKLLPYGIPVRQDFCRNLSKEAARKKLHLPMDVPMFLVMSGSMGFGKLAVFAAELALRCRNGEHIVIICGNNAKIERILRKEFHFNKRVHIIGYTNHVSLFMDACDVIYTKPGGLTSTESLVKNIPIVHTAPIPGCETANLQFFGARHLSVSSKHLAKQVQLGKALIENDSLREQMSEAQRRERKPEAAMQIVSLLERLVSHE</sequence>
<dbReference type="EMBL" id="CVRS01000142">
    <property type="protein sequence ID" value="CRL43530.1"/>
    <property type="molecule type" value="Genomic_DNA"/>
</dbReference>
<keyword evidence="3" id="KW-0808">Transferase</keyword>
<dbReference type="GO" id="GO:0009247">
    <property type="term" value="P:glycolipid biosynthetic process"/>
    <property type="evidence" value="ECO:0007669"/>
    <property type="project" value="InterPro"/>
</dbReference>
<reference evidence="6" key="1">
    <citation type="submission" date="2015-05" db="EMBL/GenBank/DDBJ databases">
        <authorList>
            <consortium name="Pathogen Informatics"/>
        </authorList>
    </citation>
    <scope>NUCLEOTIDE SEQUENCE [LARGE SCALE GENOMIC DNA]</scope>
    <source>
        <strain evidence="6">L1-83</strain>
    </source>
</reference>
<dbReference type="InterPro" id="IPR050519">
    <property type="entry name" value="Glycosyltransf_28_UgtP"/>
</dbReference>
<gene>
    <name evidence="5" type="ORF">RIL183_11301</name>
</gene>